<dbReference type="CDD" id="cd00063">
    <property type="entry name" value="FN3"/>
    <property type="match status" value="1"/>
</dbReference>
<accession>A0A498J8I1</accession>
<comment type="caution">
    <text evidence="2">The sequence shown here is derived from an EMBL/GenBank/DDBJ whole genome shotgun (WGS) entry which is preliminary data.</text>
</comment>
<evidence type="ECO:0000313" key="3">
    <source>
        <dbReference type="Proteomes" id="UP000290289"/>
    </source>
</evidence>
<organism evidence="2 3">
    <name type="scientific">Malus domestica</name>
    <name type="common">Apple</name>
    <name type="synonym">Pyrus malus</name>
    <dbReference type="NCBI Taxonomy" id="3750"/>
    <lineage>
        <taxon>Eukaryota</taxon>
        <taxon>Viridiplantae</taxon>
        <taxon>Streptophyta</taxon>
        <taxon>Embryophyta</taxon>
        <taxon>Tracheophyta</taxon>
        <taxon>Spermatophyta</taxon>
        <taxon>Magnoliopsida</taxon>
        <taxon>eudicotyledons</taxon>
        <taxon>Gunneridae</taxon>
        <taxon>Pentapetalae</taxon>
        <taxon>rosids</taxon>
        <taxon>fabids</taxon>
        <taxon>Rosales</taxon>
        <taxon>Rosaceae</taxon>
        <taxon>Amygdaloideae</taxon>
        <taxon>Maleae</taxon>
        <taxon>Malus</taxon>
    </lineage>
</organism>
<feature type="transmembrane region" description="Helical" evidence="1">
    <location>
        <begin position="212"/>
        <end position="233"/>
    </location>
</feature>
<name>A0A498J8I1_MALDO</name>
<proteinExistence type="predicted"/>
<protein>
    <submittedName>
        <fullName evidence="2">Uncharacterized protein</fullName>
    </submittedName>
</protein>
<dbReference type="Proteomes" id="UP000290289">
    <property type="component" value="Chromosome 8"/>
</dbReference>
<dbReference type="InterPro" id="IPR003961">
    <property type="entry name" value="FN3_dom"/>
</dbReference>
<evidence type="ECO:0000313" key="2">
    <source>
        <dbReference type="EMBL" id="RXH91780.1"/>
    </source>
</evidence>
<dbReference type="PANTHER" id="PTHR35465">
    <property type="entry name" value="CAVEOLIN-1 PROTEIN"/>
    <property type="match status" value="1"/>
</dbReference>
<dbReference type="PANTHER" id="PTHR35465:SF1">
    <property type="entry name" value="PHOSPHATIDYLINOSITOL-GLYCAN BIOSYNTHESIS CLASS X PROTEIN"/>
    <property type="match status" value="1"/>
</dbReference>
<dbReference type="EMBL" id="RDQH01000334">
    <property type="protein sequence ID" value="RXH91780.1"/>
    <property type="molecule type" value="Genomic_DNA"/>
</dbReference>
<keyword evidence="1" id="KW-1133">Transmembrane helix</keyword>
<keyword evidence="1" id="KW-0472">Membrane</keyword>
<evidence type="ECO:0000256" key="1">
    <source>
        <dbReference type="SAM" id="Phobius"/>
    </source>
</evidence>
<dbReference type="AlphaFoldDB" id="A0A498J8I1"/>
<gene>
    <name evidence="2" type="ORF">DVH24_020803</name>
</gene>
<keyword evidence="3" id="KW-1185">Reference proteome</keyword>
<feature type="transmembrane region" description="Helical" evidence="1">
    <location>
        <begin position="6"/>
        <end position="25"/>
    </location>
</feature>
<sequence>MELQWGCLFLALYKVISLITLRFLLPTKCLMKCANEEGKPLKCVILVGQVQEAMRRIRNLLISLCIICIIISCSNSSEANATDIKVLKVGEELWRETLPLHSGSCLYRLHGLKPYTSYEVKISYPASIPASFSLQLKKGDLESALTGNRRLLNTEKLIFKTESLGSDDQGEMSVLVSVEPEGVVAIPNVQEREHIIFNIVCDELLLGIPYKAWWVVGFVVVCLALAFTVPSFLPPIAAMPHPPEKTRPAAVSNRTMAAGTRTGLNRTKTGVAMMRAITVPVKVNPDNIKSVIPAAPAVRNLPVWPAAEEEGANSCHWSWSWSWSFRVSCCCRD</sequence>
<keyword evidence="1" id="KW-0812">Transmembrane</keyword>
<reference evidence="2 3" key="1">
    <citation type="submission" date="2018-10" db="EMBL/GenBank/DDBJ databases">
        <title>A high-quality apple genome assembly.</title>
        <authorList>
            <person name="Hu J."/>
        </authorList>
    </citation>
    <scope>NUCLEOTIDE SEQUENCE [LARGE SCALE GENOMIC DNA]</scope>
    <source>
        <strain evidence="3">cv. HFTH1</strain>
        <tissue evidence="2">Young leaf</tissue>
    </source>
</reference>